<evidence type="ECO:0000256" key="1">
    <source>
        <dbReference type="ARBA" id="ARBA00004167"/>
    </source>
</evidence>
<keyword evidence="3 10" id="KW-0328">Glycosyltransferase</keyword>
<protein>
    <recommendedName>
        <fullName evidence="11">UDP-glucuronosyltransferase</fullName>
        <ecNumber evidence="11">2.4.1.17</ecNumber>
    </recommendedName>
</protein>
<evidence type="ECO:0000256" key="6">
    <source>
        <dbReference type="ARBA" id="ARBA00022729"/>
    </source>
</evidence>
<dbReference type="AlphaFoldDB" id="A0A0D6LS55"/>
<keyword evidence="6" id="KW-0732">Signal</keyword>
<name>A0A0D6LS55_9BILA</name>
<evidence type="ECO:0000256" key="7">
    <source>
        <dbReference type="ARBA" id="ARBA00022989"/>
    </source>
</evidence>
<evidence type="ECO:0000256" key="11">
    <source>
        <dbReference type="RuleBase" id="RU362059"/>
    </source>
</evidence>
<dbReference type="FunFam" id="3.40.50.2000:FF:000038">
    <property type="entry name" value="UDP-GlucuronosylTransferase"/>
    <property type="match status" value="1"/>
</dbReference>
<dbReference type="Pfam" id="PF00201">
    <property type="entry name" value="UDPGT"/>
    <property type="match status" value="1"/>
</dbReference>
<evidence type="ECO:0000256" key="10">
    <source>
        <dbReference type="RuleBase" id="RU003718"/>
    </source>
</evidence>
<proteinExistence type="inferred from homology"/>
<comment type="subcellular location">
    <subcellularLocation>
        <location evidence="1 11">Membrane</location>
        <topology evidence="1 11">Single-pass membrane protein</topology>
    </subcellularLocation>
</comment>
<organism evidence="12 13">
    <name type="scientific">Ancylostoma ceylanicum</name>
    <dbReference type="NCBI Taxonomy" id="53326"/>
    <lineage>
        <taxon>Eukaryota</taxon>
        <taxon>Metazoa</taxon>
        <taxon>Ecdysozoa</taxon>
        <taxon>Nematoda</taxon>
        <taxon>Chromadorea</taxon>
        <taxon>Rhabditida</taxon>
        <taxon>Rhabditina</taxon>
        <taxon>Rhabditomorpha</taxon>
        <taxon>Strongyloidea</taxon>
        <taxon>Ancylostomatidae</taxon>
        <taxon>Ancylostomatinae</taxon>
        <taxon>Ancylostoma</taxon>
    </lineage>
</organism>
<keyword evidence="5" id="KW-0812">Transmembrane</keyword>
<dbReference type="InterPro" id="IPR002213">
    <property type="entry name" value="UDP_glucos_trans"/>
</dbReference>
<dbReference type="CDD" id="cd03784">
    <property type="entry name" value="GT1_Gtf-like"/>
    <property type="match status" value="1"/>
</dbReference>
<dbReference type="EC" id="2.4.1.17" evidence="11"/>
<sequence length="457" mass="51028">MPAHLSKCINAKKDDLSVHKAQTLLMPIMDTEQEKKTGVKLTKKIVKVPGDPRVIEMMRYEGEILKQIWTMEPSIFALMQIATNMTKSFTFQCEKVFSDEALMKQLEDEKFDVGIAEAFSICGLGIFDLIKIPASIVTFSGVHMEAIAAAIGEPIAPSYVPGAIAREGDRMSFVGRVKNVIDVVLDRKFFTNIFESEISAFRRRFGPQFKGYEELFVDASYVVTNSNPYLDYPRPMLHKTVPIGGIAVSIDPKKNKLSAEWDALLNERNTTVLVSFGSIAKSIYMPHKYMNTLLELFESMPDTTFIMKYEEEGSKIADHLPNVHLGTWLPQNALLADPRLTVFVTHGGLGSTTELAYQGKPAILIPIFADQPRNAKMLAKHGGGIVLTKSALENSKELRDSLLTIFNDASYSQNAKRLSEMLLNQPIGPKQLIIRHSEFAAKLISRCFSISVKTKKD</sequence>
<comment type="catalytic activity">
    <reaction evidence="9 11">
        <text>glucuronate acceptor + UDP-alpha-D-glucuronate = acceptor beta-D-glucuronoside + UDP + H(+)</text>
        <dbReference type="Rhea" id="RHEA:21032"/>
        <dbReference type="ChEBI" id="CHEBI:15378"/>
        <dbReference type="ChEBI" id="CHEBI:58052"/>
        <dbReference type="ChEBI" id="CHEBI:58223"/>
        <dbReference type="ChEBI" id="CHEBI:132367"/>
        <dbReference type="ChEBI" id="CHEBI:132368"/>
        <dbReference type="EC" id="2.4.1.17"/>
    </reaction>
</comment>
<keyword evidence="4 10" id="KW-0808">Transferase</keyword>
<comment type="similarity">
    <text evidence="2 10">Belongs to the UDP-glycosyltransferase family.</text>
</comment>
<accession>A0A0D6LS55</accession>
<evidence type="ECO:0000256" key="2">
    <source>
        <dbReference type="ARBA" id="ARBA00009995"/>
    </source>
</evidence>
<dbReference type="GO" id="GO:0016020">
    <property type="term" value="C:membrane"/>
    <property type="evidence" value="ECO:0007669"/>
    <property type="project" value="UniProtKB-SubCell"/>
</dbReference>
<evidence type="ECO:0000256" key="4">
    <source>
        <dbReference type="ARBA" id="ARBA00022679"/>
    </source>
</evidence>
<gene>
    <name evidence="12" type="ORF">ANCCEY_08055</name>
</gene>
<keyword evidence="13" id="KW-1185">Reference proteome</keyword>
<evidence type="ECO:0000313" key="13">
    <source>
        <dbReference type="Proteomes" id="UP000054495"/>
    </source>
</evidence>
<keyword evidence="7" id="KW-1133">Transmembrane helix</keyword>
<dbReference type="InterPro" id="IPR050271">
    <property type="entry name" value="UDP-glycosyltransferase"/>
</dbReference>
<evidence type="ECO:0000256" key="8">
    <source>
        <dbReference type="ARBA" id="ARBA00023136"/>
    </source>
</evidence>
<evidence type="ECO:0000256" key="3">
    <source>
        <dbReference type="ARBA" id="ARBA00022676"/>
    </source>
</evidence>
<evidence type="ECO:0000256" key="5">
    <source>
        <dbReference type="ARBA" id="ARBA00022692"/>
    </source>
</evidence>
<reference evidence="12 13" key="1">
    <citation type="submission" date="2013-05" db="EMBL/GenBank/DDBJ databases">
        <title>Draft genome of the parasitic nematode Anyclostoma ceylanicum.</title>
        <authorList>
            <person name="Mitreva M."/>
        </authorList>
    </citation>
    <scope>NUCLEOTIDE SEQUENCE [LARGE SCALE GENOMIC DNA]</scope>
</reference>
<evidence type="ECO:0000313" key="12">
    <source>
        <dbReference type="EMBL" id="EPB72841.1"/>
    </source>
</evidence>
<dbReference type="PROSITE" id="PS00375">
    <property type="entry name" value="UDPGT"/>
    <property type="match status" value="1"/>
</dbReference>
<dbReference type="PANTHER" id="PTHR48043">
    <property type="entry name" value="EG:EG0003.4 PROTEIN-RELATED"/>
    <property type="match status" value="1"/>
</dbReference>
<evidence type="ECO:0000256" key="9">
    <source>
        <dbReference type="ARBA" id="ARBA00047475"/>
    </source>
</evidence>
<dbReference type="EMBL" id="KE125020">
    <property type="protein sequence ID" value="EPB72841.1"/>
    <property type="molecule type" value="Genomic_DNA"/>
</dbReference>
<dbReference type="GO" id="GO:0015020">
    <property type="term" value="F:glucuronosyltransferase activity"/>
    <property type="evidence" value="ECO:0007669"/>
    <property type="project" value="UniProtKB-EC"/>
</dbReference>
<dbReference type="Proteomes" id="UP000054495">
    <property type="component" value="Unassembled WGS sequence"/>
</dbReference>
<dbReference type="InterPro" id="IPR035595">
    <property type="entry name" value="UDP_glycos_trans_CS"/>
</dbReference>
<dbReference type="Gene3D" id="3.40.50.2000">
    <property type="entry name" value="Glycogen Phosphorylase B"/>
    <property type="match status" value="1"/>
</dbReference>
<dbReference type="PANTHER" id="PTHR48043:SF73">
    <property type="entry name" value="UDP-GLUCURONOSYLTRANSFERASE"/>
    <property type="match status" value="1"/>
</dbReference>
<keyword evidence="8" id="KW-0472">Membrane</keyword>
<dbReference type="SUPFAM" id="SSF53756">
    <property type="entry name" value="UDP-Glycosyltransferase/glycogen phosphorylase"/>
    <property type="match status" value="1"/>
</dbReference>